<evidence type="ECO:0000256" key="1">
    <source>
        <dbReference type="SAM" id="Coils"/>
    </source>
</evidence>
<keyword evidence="2" id="KW-0812">Transmembrane</keyword>
<dbReference type="InterPro" id="IPR017731">
    <property type="entry name" value="TssM1-like"/>
</dbReference>
<dbReference type="AlphaFoldDB" id="A0A7V2T0U1"/>
<evidence type="ECO:0000259" key="6">
    <source>
        <dbReference type="Pfam" id="PF21070"/>
    </source>
</evidence>
<dbReference type="InterPro" id="IPR027417">
    <property type="entry name" value="P-loop_NTPase"/>
</dbReference>
<feature type="domain" description="Type VI secretion system component TssM1 helical" evidence="6">
    <location>
        <begin position="971"/>
        <end position="1072"/>
    </location>
</feature>
<accession>A0A7V2T0U1</accession>
<feature type="domain" description="Type VI secretion system component TssM1 N-terminal" evidence="5">
    <location>
        <begin position="195"/>
        <end position="449"/>
    </location>
</feature>
<dbReference type="InterPro" id="IPR048677">
    <property type="entry name" value="TssM1_hel"/>
</dbReference>
<keyword evidence="2" id="KW-0472">Membrane</keyword>
<dbReference type="InterPro" id="IPR053156">
    <property type="entry name" value="T6SS_TssM-like"/>
</dbReference>
<feature type="transmembrane region" description="Helical" evidence="2">
    <location>
        <begin position="442"/>
        <end position="463"/>
    </location>
</feature>
<dbReference type="Proteomes" id="UP000885750">
    <property type="component" value="Unassembled WGS sequence"/>
</dbReference>
<dbReference type="PANTHER" id="PTHR36153">
    <property type="entry name" value="INNER MEMBRANE PROTEIN-RELATED"/>
    <property type="match status" value="1"/>
</dbReference>
<dbReference type="NCBIfam" id="TIGR03348">
    <property type="entry name" value="VI_IcmF"/>
    <property type="match status" value="1"/>
</dbReference>
<feature type="domain" description="IcmF-related" evidence="4">
    <location>
        <begin position="500"/>
        <end position="830"/>
    </location>
</feature>
<dbReference type="Pfam" id="PF06761">
    <property type="entry name" value="IcmF-related"/>
    <property type="match status" value="1"/>
</dbReference>
<dbReference type="Pfam" id="PF06744">
    <property type="entry name" value="IcmF_C"/>
    <property type="match status" value="1"/>
</dbReference>
<evidence type="ECO:0000256" key="2">
    <source>
        <dbReference type="SAM" id="Phobius"/>
    </source>
</evidence>
<dbReference type="Pfam" id="PF21070">
    <property type="entry name" value="IcmF_helical"/>
    <property type="match status" value="1"/>
</dbReference>
<evidence type="ECO:0000259" key="4">
    <source>
        <dbReference type="Pfam" id="PF06761"/>
    </source>
</evidence>
<gene>
    <name evidence="7" type="primary">tssM</name>
    <name evidence="7" type="ORF">ENJ51_09715</name>
</gene>
<evidence type="ECO:0000313" key="7">
    <source>
        <dbReference type="EMBL" id="HFC93075.1"/>
    </source>
</evidence>
<protein>
    <submittedName>
        <fullName evidence="7">Type VI secretion system membrane subunit TssM</fullName>
    </submittedName>
</protein>
<proteinExistence type="predicted"/>
<name>A0A7V2T0U1_LEUMU</name>
<feature type="domain" description="Type VI secretion system IcmF C-terminal" evidence="3">
    <location>
        <begin position="1080"/>
        <end position="1168"/>
    </location>
</feature>
<keyword evidence="1" id="KW-0175">Coiled coil</keyword>
<evidence type="ECO:0000259" key="3">
    <source>
        <dbReference type="Pfam" id="PF06744"/>
    </source>
</evidence>
<dbReference type="PANTHER" id="PTHR36153:SF1">
    <property type="entry name" value="TYPE VI SECRETION SYSTEM COMPONENT TSSM1"/>
    <property type="match status" value="1"/>
</dbReference>
<dbReference type="InterPro" id="IPR010623">
    <property type="entry name" value="IcmF_C"/>
</dbReference>
<reference evidence="7" key="1">
    <citation type="journal article" date="2020" name="mSystems">
        <title>Genome- and Community-Level Interaction Insights into Carbon Utilization and Element Cycling Functions of Hydrothermarchaeota in Hydrothermal Sediment.</title>
        <authorList>
            <person name="Zhou Z."/>
            <person name="Liu Y."/>
            <person name="Xu W."/>
            <person name="Pan J."/>
            <person name="Luo Z.H."/>
            <person name="Li M."/>
        </authorList>
    </citation>
    <scope>NUCLEOTIDE SEQUENCE [LARGE SCALE GENOMIC DNA]</scope>
    <source>
        <strain evidence="7">HyVt-493</strain>
    </source>
</reference>
<feature type="transmembrane region" description="Helical" evidence="2">
    <location>
        <begin position="43"/>
        <end position="66"/>
    </location>
</feature>
<sequence length="1200" mass="135492">MMKKILNLFKQAWFLSLLGILLLSVVIYYVVPFIFEEENTTLATLSAIAVLFIAWLIYLVISLLGVRKKNEAILDNLKDDVVERDVQQEAVDDELDILRDRLSTAVNELKSRRMKHGSGESRYLYQLPWYIIIGPPASGKTTLLKNSNLKTALSEEYGRDSVKGVGGTRHCDWWFTEDAVLLDTAGRYTTQDSNDTDNKAWLGFLKMLQGSRERRPLNGIIIAISMEDLLTSKSIHEHAAEIRKRLQEIYEQFNLKLPVYLTFTKMDLLSGFAEYFDGMEKQSRDQVWGTTFTDNNKAIKNPLKILQDELNLLEEMLKDKTLIKLEKEVDLERRKKLYAFPEQFATVKNSVNQFVNEVFSPSRYQHNIFFRGVYFTSAEQTGNPIDKLLANLAHTFGFQQANQIPNHRRGKSYFINNLLHNVVFEEAELAGLNPAYERKQKLIQWGVLGGAVLAVLTGSGLWFTSYAKNDSTIEQLNQNTMTFKDSTLKHTDGSDIVGVLNILNSAAALFNPDESFMATLGLSQQEKLKQQAKISYRNALEAKLLPQVIYALETKLQRLNAKLKSQNSQKVTLSHENLTLFQALKSYLILRPHQDKRYKDNHALLNTLVQSHWKEEYNALLSPKALKQLSGHLTVLLAQKPSLAKNKLSLKGSLVKNARSILARMNMSEIIYAQLKADIKLSKNLPDFVLDGVRGRVNNADRYFIRASGKPLDEGVLGLYTYKGSVQVRTKSLKKVKIFLKDAWVLDADIDSKPATESNSTIDDTLRYKRVSADVLRLYMREYIQVWDEFLLDIKLIMPTDLEDTTAKLADFLQGNSPLKQFVVAVADETWLSKPTKGAEAVAEEAQKELVKKAGKLGQLANKAIGDKALSELTKLQNDEVSPHFKNIRRLGKENSSDYKRIVIKRFTMLNRKLQDLEYAEGADRQKKILRVEKSLDKFKKAVNARPAKPITAWMLELRKTIIEILDGKVSNSTNKSWKSGVYANYKAKIKGKYPAGGSSRNAIPMGDFAEFFGPDGLLETYFKENLKDSINQEGAVWAAKEGSISQVSANALSQLQRADKIKKAFFPAGSATPKIKLFVKPFITDINITRMTFTMGGKEIKYEEGGLLEPTQMEWPGSNPYIGLNVTYVDGTTATLAKAESEWSLVEFVRKGGMRKSGGSSYKLGFAGVSFKLRAASSDNIISGIKELKRFKCPENLVE</sequence>
<dbReference type="InterPro" id="IPR025743">
    <property type="entry name" value="TssM1_N"/>
</dbReference>
<dbReference type="SUPFAM" id="SSF52540">
    <property type="entry name" value="P-loop containing nucleoside triphosphate hydrolases"/>
    <property type="match status" value="1"/>
</dbReference>
<keyword evidence="2" id="KW-1133">Transmembrane helix</keyword>
<dbReference type="EMBL" id="DRMS01000363">
    <property type="protein sequence ID" value="HFC93075.1"/>
    <property type="molecule type" value="Genomic_DNA"/>
</dbReference>
<feature type="transmembrane region" description="Helical" evidence="2">
    <location>
        <begin position="12"/>
        <end position="31"/>
    </location>
</feature>
<dbReference type="InterPro" id="IPR009612">
    <property type="entry name" value="IcmF-rel"/>
</dbReference>
<evidence type="ECO:0000259" key="5">
    <source>
        <dbReference type="Pfam" id="PF14331"/>
    </source>
</evidence>
<feature type="coiled-coil region" evidence="1">
    <location>
        <begin position="549"/>
        <end position="576"/>
    </location>
</feature>
<dbReference type="Gene3D" id="3.40.50.300">
    <property type="entry name" value="P-loop containing nucleotide triphosphate hydrolases"/>
    <property type="match status" value="1"/>
</dbReference>
<organism evidence="7">
    <name type="scientific">Leucothrix mucor</name>
    <dbReference type="NCBI Taxonomy" id="45248"/>
    <lineage>
        <taxon>Bacteria</taxon>
        <taxon>Pseudomonadati</taxon>
        <taxon>Pseudomonadota</taxon>
        <taxon>Gammaproteobacteria</taxon>
        <taxon>Thiotrichales</taxon>
        <taxon>Thiotrichaceae</taxon>
        <taxon>Leucothrix</taxon>
    </lineage>
</organism>
<dbReference type="Pfam" id="PF14331">
    <property type="entry name" value="IcmF-related_N"/>
    <property type="match status" value="1"/>
</dbReference>
<comment type="caution">
    <text evidence="7">The sequence shown here is derived from an EMBL/GenBank/DDBJ whole genome shotgun (WGS) entry which is preliminary data.</text>
</comment>